<gene>
    <name evidence="3" type="primary">gb13945</name>
    <name evidence="3" type="ORF">PR202_gb13945</name>
</gene>
<proteinExistence type="predicted"/>
<reference evidence="3" key="1">
    <citation type="journal article" date="2018" name="DNA Res.">
        <title>Multiple hybrid de novo genome assembly of finger millet, an orphan allotetraploid crop.</title>
        <authorList>
            <person name="Hatakeyama M."/>
            <person name="Aluri S."/>
            <person name="Balachadran M.T."/>
            <person name="Sivarajan S.R."/>
            <person name="Patrignani A."/>
            <person name="Gruter S."/>
            <person name="Poveda L."/>
            <person name="Shimizu-Inatsugi R."/>
            <person name="Baeten J."/>
            <person name="Francoijs K.J."/>
            <person name="Nataraja K.N."/>
            <person name="Reddy Y.A.N."/>
            <person name="Phadnis S."/>
            <person name="Ravikumar R.L."/>
            <person name="Schlapbach R."/>
            <person name="Sreeman S.M."/>
            <person name="Shimizu K.K."/>
        </authorList>
    </citation>
    <scope>NUCLEOTIDE SEQUENCE</scope>
</reference>
<evidence type="ECO:0000259" key="2">
    <source>
        <dbReference type="Pfam" id="PF25794"/>
    </source>
</evidence>
<comment type="subunit">
    <text evidence="1">Homodimer.</text>
</comment>
<feature type="domain" description="Sacsin/Nov" evidence="2">
    <location>
        <begin position="16"/>
        <end position="160"/>
    </location>
</feature>
<accession>A0AAV5EUH7</accession>
<dbReference type="AlphaFoldDB" id="A0AAV5EUH7"/>
<dbReference type="Proteomes" id="UP001054889">
    <property type="component" value="Unassembled WGS sequence"/>
</dbReference>
<keyword evidence="4" id="KW-1185">Reference proteome</keyword>
<evidence type="ECO:0000313" key="4">
    <source>
        <dbReference type="Proteomes" id="UP001054889"/>
    </source>
</evidence>
<dbReference type="Pfam" id="PF25794">
    <property type="entry name" value="SACS"/>
    <property type="match status" value="1"/>
</dbReference>
<dbReference type="InterPro" id="IPR036890">
    <property type="entry name" value="HATPase_C_sf"/>
</dbReference>
<dbReference type="InterPro" id="IPR058210">
    <property type="entry name" value="SACS/Nov_dom"/>
</dbReference>
<evidence type="ECO:0000256" key="1">
    <source>
        <dbReference type="ARBA" id="ARBA00011738"/>
    </source>
</evidence>
<protein>
    <recommendedName>
        <fullName evidence="2">Sacsin/Nov domain-containing protein</fullName>
    </recommendedName>
</protein>
<dbReference type="PANTHER" id="PTHR15600:SF42">
    <property type="entry name" value="SACSIN"/>
    <property type="match status" value="1"/>
</dbReference>
<dbReference type="EMBL" id="BQKI01000079">
    <property type="protein sequence ID" value="GJN26047.1"/>
    <property type="molecule type" value="Genomic_DNA"/>
</dbReference>
<sequence>MDPGSGMLLEDFGQRVDLTRRIREVLANYPEGTTALRELIQNADDAGASRVRLCLDRRSHGAASLLAPALAQWQGPALLAYNDAVFTDEDFASISRIGDSRKVAQTWKTGRFGVGFNSVYHLTDLPSFVSGKYVVVFDPQGAYLPNVSSANPGKRIDYDTILRQGHAFCFLPLPVRTGLSVHVNGYFEVSSNRRDIWYGADMDRGGKLRSDWNREIEGGTWISPVDALLHDEGFSRGNDLNEALVLLGMPVVRLPKMIVDMLSKFYKKSMLKIFGIFSESSQGNHYYVCDDMEYELLSGVGDRVVDRNIPTILLDKLHQLASNSQANITLINGPIFVKALPQRITPGERNELYQFLLDAKWVFNGGSPSSYGFSDLSNSRKYLPPLGVPDYLLNADFIFCICTSDEDIIMRYYAVERMPKSIFYRRKLIQGGKVLLSYLEVHALKWYVNKPSDGWKKVNMLAKVTTALRSRDKSCEFDLEKFWSDLRMICWCPVLVTAPSPALPWPSVSSMIAPPKQVRMQEDMWIVSASSRILDGECNSSALSYSLGWSSSPSGSVIAAQLLELGKNNEIVTDQVLRQELALVMPKIYSLLANLIGSDEMDIVKVVLEGCRWIWVGMDSQKLMKLFLSGHLHLAPYIRVVPVDLAVFKDLFLELGIKEHLHPVDYATSF</sequence>
<name>A0AAV5EUH7_ELECO</name>
<organism evidence="3 4">
    <name type="scientific">Eleusine coracana subsp. coracana</name>
    <dbReference type="NCBI Taxonomy" id="191504"/>
    <lineage>
        <taxon>Eukaryota</taxon>
        <taxon>Viridiplantae</taxon>
        <taxon>Streptophyta</taxon>
        <taxon>Embryophyta</taxon>
        <taxon>Tracheophyta</taxon>
        <taxon>Spermatophyta</taxon>
        <taxon>Magnoliopsida</taxon>
        <taxon>Liliopsida</taxon>
        <taxon>Poales</taxon>
        <taxon>Poaceae</taxon>
        <taxon>PACMAD clade</taxon>
        <taxon>Chloridoideae</taxon>
        <taxon>Cynodonteae</taxon>
        <taxon>Eleusininae</taxon>
        <taxon>Eleusine</taxon>
    </lineage>
</organism>
<dbReference type="InterPro" id="IPR052972">
    <property type="entry name" value="Sacsin_chaperone_reg"/>
</dbReference>
<dbReference type="GO" id="GO:0030544">
    <property type="term" value="F:Hsp70 protein binding"/>
    <property type="evidence" value="ECO:0007669"/>
    <property type="project" value="TreeGrafter"/>
</dbReference>
<comment type="caution">
    <text evidence="3">The sequence shown here is derived from an EMBL/GenBank/DDBJ whole genome shotgun (WGS) entry which is preliminary data.</text>
</comment>
<dbReference type="SUPFAM" id="SSF55874">
    <property type="entry name" value="ATPase domain of HSP90 chaperone/DNA topoisomerase II/histidine kinase"/>
    <property type="match status" value="1"/>
</dbReference>
<evidence type="ECO:0000313" key="3">
    <source>
        <dbReference type="EMBL" id="GJN26047.1"/>
    </source>
</evidence>
<dbReference type="Gene3D" id="3.30.565.10">
    <property type="entry name" value="Histidine kinase-like ATPase, C-terminal domain"/>
    <property type="match status" value="1"/>
</dbReference>
<dbReference type="PANTHER" id="PTHR15600">
    <property type="entry name" value="SACSIN"/>
    <property type="match status" value="1"/>
</dbReference>
<reference evidence="3" key="2">
    <citation type="submission" date="2021-12" db="EMBL/GenBank/DDBJ databases">
        <title>Resequencing data analysis of finger millet.</title>
        <authorList>
            <person name="Hatakeyama M."/>
            <person name="Aluri S."/>
            <person name="Balachadran M.T."/>
            <person name="Sivarajan S.R."/>
            <person name="Poveda L."/>
            <person name="Shimizu-Inatsugi R."/>
            <person name="Schlapbach R."/>
            <person name="Sreeman S.M."/>
            <person name="Shimizu K.K."/>
        </authorList>
    </citation>
    <scope>NUCLEOTIDE SEQUENCE</scope>
</reference>
<dbReference type="NCBIfam" id="NF047352">
    <property type="entry name" value="P_loop_sacsin"/>
    <property type="match status" value="1"/>
</dbReference>